<dbReference type="Pfam" id="PF00069">
    <property type="entry name" value="Pkinase"/>
    <property type="match status" value="1"/>
</dbReference>
<keyword evidence="8" id="KW-1185">Reference proteome</keyword>
<keyword evidence="3 7" id="KW-0418">Kinase</keyword>
<protein>
    <submittedName>
        <fullName evidence="7">Serine/threonine protein kinase</fullName>
    </submittedName>
</protein>
<dbReference type="Gene3D" id="1.10.510.10">
    <property type="entry name" value="Transferase(Phosphotransferase) domain 1"/>
    <property type="match status" value="1"/>
</dbReference>
<evidence type="ECO:0000256" key="1">
    <source>
        <dbReference type="ARBA" id="ARBA00022679"/>
    </source>
</evidence>
<reference evidence="7" key="1">
    <citation type="submission" date="2021-05" db="EMBL/GenBank/DDBJ databases">
        <title>Complete genome sequence of the cellulolytic planctomycete Telmatocola sphagniphila SP2T and characterization of the first cellulase from planctomycetes.</title>
        <authorList>
            <person name="Rakitin A.L."/>
            <person name="Beletsky A.V."/>
            <person name="Naumoff D.G."/>
            <person name="Kulichevskaya I.S."/>
            <person name="Mardanov A.V."/>
            <person name="Ravin N.V."/>
            <person name="Dedysh S.N."/>
        </authorList>
    </citation>
    <scope>NUCLEOTIDE SEQUENCE</scope>
    <source>
        <strain evidence="7">SP2T</strain>
    </source>
</reference>
<evidence type="ECO:0000256" key="2">
    <source>
        <dbReference type="ARBA" id="ARBA00022741"/>
    </source>
</evidence>
<evidence type="ECO:0000259" key="6">
    <source>
        <dbReference type="PROSITE" id="PS50011"/>
    </source>
</evidence>
<evidence type="ECO:0000256" key="5">
    <source>
        <dbReference type="SAM" id="MobiDB-lite"/>
    </source>
</evidence>
<proteinExistence type="predicted"/>
<dbReference type="RefSeq" id="WP_213499371.1">
    <property type="nucleotide sequence ID" value="NZ_CP074694.1"/>
</dbReference>
<dbReference type="SUPFAM" id="SSF56112">
    <property type="entry name" value="Protein kinase-like (PK-like)"/>
    <property type="match status" value="1"/>
</dbReference>
<dbReference type="InterPro" id="IPR011009">
    <property type="entry name" value="Kinase-like_dom_sf"/>
</dbReference>
<accession>A0A8E6BAZ1</accession>
<dbReference type="SMART" id="SM00220">
    <property type="entry name" value="S_TKc"/>
    <property type="match status" value="1"/>
</dbReference>
<name>A0A8E6BAZ1_9BACT</name>
<keyword evidence="4" id="KW-0067">ATP-binding</keyword>
<keyword evidence="7" id="KW-0723">Serine/threonine-protein kinase</keyword>
<dbReference type="PANTHER" id="PTHR43289">
    <property type="entry name" value="MITOGEN-ACTIVATED PROTEIN KINASE KINASE KINASE 20-RELATED"/>
    <property type="match status" value="1"/>
</dbReference>
<evidence type="ECO:0000256" key="4">
    <source>
        <dbReference type="ARBA" id="ARBA00022840"/>
    </source>
</evidence>
<gene>
    <name evidence="7" type="ORF">KIH39_10985</name>
</gene>
<dbReference type="EMBL" id="CP074694">
    <property type="protein sequence ID" value="QVL34401.1"/>
    <property type="molecule type" value="Genomic_DNA"/>
</dbReference>
<dbReference type="PANTHER" id="PTHR43289:SF6">
    <property type="entry name" value="SERINE_THREONINE-PROTEIN KINASE NEKL-3"/>
    <property type="match status" value="1"/>
</dbReference>
<dbReference type="KEGG" id="tsph:KIH39_10985"/>
<evidence type="ECO:0000313" key="7">
    <source>
        <dbReference type="EMBL" id="QVL34401.1"/>
    </source>
</evidence>
<dbReference type="CDD" id="cd14014">
    <property type="entry name" value="STKc_PknB_like"/>
    <property type="match status" value="1"/>
</dbReference>
<dbReference type="PROSITE" id="PS50011">
    <property type="entry name" value="PROTEIN_KINASE_DOM"/>
    <property type="match status" value="1"/>
</dbReference>
<dbReference type="Proteomes" id="UP000676194">
    <property type="component" value="Chromosome"/>
</dbReference>
<evidence type="ECO:0000256" key="3">
    <source>
        <dbReference type="ARBA" id="ARBA00022777"/>
    </source>
</evidence>
<sequence length="403" mass="44375">MEPHQPTIRLPETAFLNALQRSGLIPLPILGRAFANFSFKQLLTLEPLHLATHLVRLKLLTKYQAMQLLNGRSGGFLLGRYKILEGIRQDRVGIVFLAEEIDSHQKVSVKVIPSNRVSESEAFTTFLNEVKTAAGIHHSSIAQILDLGMLSGTYYVVSELVEAPTLDDLLIREGTLSVNQSVEIAGQVALGLAQAHAVGLLHRDIKPQNIAIYPNHRTKLLDLGLTNLLDDPWQQNTKRINLEEYALEIAHIPPEQTAMVDMDARSDLYSLGSTLYSALTGQAAFPGLALQSMAARQTSDIPAPSKVRPELPPFIDKLIGKLGAVDPNARFNSAMDVVSFVYPHLPAAHWRSLGVSLPRAETRPLSPKLANSKPPQEKPCNELPANRTLFSSIRKLFARSHAE</sequence>
<dbReference type="AlphaFoldDB" id="A0A8E6BAZ1"/>
<dbReference type="InterPro" id="IPR000719">
    <property type="entry name" value="Prot_kinase_dom"/>
</dbReference>
<keyword evidence="2" id="KW-0547">Nucleotide-binding</keyword>
<keyword evidence="1" id="KW-0808">Transferase</keyword>
<feature type="region of interest" description="Disordered" evidence="5">
    <location>
        <begin position="364"/>
        <end position="383"/>
    </location>
</feature>
<organism evidence="7 8">
    <name type="scientific">Telmatocola sphagniphila</name>
    <dbReference type="NCBI Taxonomy" id="1123043"/>
    <lineage>
        <taxon>Bacteria</taxon>
        <taxon>Pseudomonadati</taxon>
        <taxon>Planctomycetota</taxon>
        <taxon>Planctomycetia</taxon>
        <taxon>Gemmatales</taxon>
        <taxon>Gemmataceae</taxon>
    </lineage>
</organism>
<feature type="domain" description="Protein kinase" evidence="6">
    <location>
        <begin position="81"/>
        <end position="345"/>
    </location>
</feature>
<dbReference type="GO" id="GO:0004674">
    <property type="term" value="F:protein serine/threonine kinase activity"/>
    <property type="evidence" value="ECO:0007669"/>
    <property type="project" value="UniProtKB-KW"/>
</dbReference>
<evidence type="ECO:0000313" key="8">
    <source>
        <dbReference type="Proteomes" id="UP000676194"/>
    </source>
</evidence>
<dbReference type="GO" id="GO:0005524">
    <property type="term" value="F:ATP binding"/>
    <property type="evidence" value="ECO:0007669"/>
    <property type="project" value="UniProtKB-KW"/>
</dbReference>
<dbReference type="Gene3D" id="3.30.200.20">
    <property type="entry name" value="Phosphorylase Kinase, domain 1"/>
    <property type="match status" value="1"/>
</dbReference>